<feature type="signal peptide" evidence="3">
    <location>
        <begin position="1"/>
        <end position="22"/>
    </location>
</feature>
<dbReference type="PaxDb" id="55529-EKX33619"/>
<organism evidence="4">
    <name type="scientific">Guillardia theta (strain CCMP2712)</name>
    <name type="common">Cryptophyte</name>
    <dbReference type="NCBI Taxonomy" id="905079"/>
    <lineage>
        <taxon>Eukaryota</taxon>
        <taxon>Cryptophyceae</taxon>
        <taxon>Pyrenomonadales</taxon>
        <taxon>Geminigeraceae</taxon>
        <taxon>Guillardia</taxon>
    </lineage>
</organism>
<accession>L1ICG4</accession>
<dbReference type="EnsemblProtists" id="EKX33619">
    <property type="protein sequence ID" value="EKX33619"/>
    <property type="gene ID" value="GUITHDRAFT_166411"/>
</dbReference>
<evidence type="ECO:0000313" key="5">
    <source>
        <dbReference type="EnsemblProtists" id="EKX33619"/>
    </source>
</evidence>
<dbReference type="EMBL" id="JH993135">
    <property type="protein sequence ID" value="EKX33619.1"/>
    <property type="molecule type" value="Genomic_DNA"/>
</dbReference>
<proteinExistence type="predicted"/>
<evidence type="ECO:0000256" key="1">
    <source>
        <dbReference type="SAM" id="MobiDB-lite"/>
    </source>
</evidence>
<reference evidence="5" key="3">
    <citation type="submission" date="2015-06" db="UniProtKB">
        <authorList>
            <consortium name="EnsemblProtists"/>
        </authorList>
    </citation>
    <scope>IDENTIFICATION</scope>
</reference>
<gene>
    <name evidence="4" type="ORF">GUITHDRAFT_166411</name>
</gene>
<dbReference type="GeneID" id="17290357"/>
<feature type="compositionally biased region" description="Polar residues" evidence="1">
    <location>
        <begin position="809"/>
        <end position="827"/>
    </location>
</feature>
<reference evidence="4 6" key="1">
    <citation type="journal article" date="2012" name="Nature">
        <title>Algal genomes reveal evolutionary mosaicism and the fate of nucleomorphs.</title>
        <authorList>
            <consortium name="DOE Joint Genome Institute"/>
            <person name="Curtis B.A."/>
            <person name="Tanifuji G."/>
            <person name="Burki F."/>
            <person name="Gruber A."/>
            <person name="Irimia M."/>
            <person name="Maruyama S."/>
            <person name="Arias M.C."/>
            <person name="Ball S.G."/>
            <person name="Gile G.H."/>
            <person name="Hirakawa Y."/>
            <person name="Hopkins J.F."/>
            <person name="Kuo A."/>
            <person name="Rensing S.A."/>
            <person name="Schmutz J."/>
            <person name="Symeonidi A."/>
            <person name="Elias M."/>
            <person name="Eveleigh R.J."/>
            <person name="Herman E.K."/>
            <person name="Klute M.J."/>
            <person name="Nakayama T."/>
            <person name="Obornik M."/>
            <person name="Reyes-Prieto A."/>
            <person name="Armbrust E.V."/>
            <person name="Aves S.J."/>
            <person name="Beiko R.G."/>
            <person name="Coutinho P."/>
            <person name="Dacks J.B."/>
            <person name="Durnford D.G."/>
            <person name="Fast N.M."/>
            <person name="Green B.R."/>
            <person name="Grisdale C.J."/>
            <person name="Hempel F."/>
            <person name="Henrissat B."/>
            <person name="Hoppner M.P."/>
            <person name="Ishida K."/>
            <person name="Kim E."/>
            <person name="Koreny L."/>
            <person name="Kroth P.G."/>
            <person name="Liu Y."/>
            <person name="Malik S.B."/>
            <person name="Maier U.G."/>
            <person name="McRose D."/>
            <person name="Mock T."/>
            <person name="Neilson J.A."/>
            <person name="Onodera N.T."/>
            <person name="Poole A.M."/>
            <person name="Pritham E.J."/>
            <person name="Richards T.A."/>
            <person name="Rocap G."/>
            <person name="Roy S.W."/>
            <person name="Sarai C."/>
            <person name="Schaack S."/>
            <person name="Shirato S."/>
            <person name="Slamovits C.H."/>
            <person name="Spencer D.F."/>
            <person name="Suzuki S."/>
            <person name="Worden A.Z."/>
            <person name="Zauner S."/>
            <person name="Barry K."/>
            <person name="Bell C."/>
            <person name="Bharti A.K."/>
            <person name="Crow J.A."/>
            <person name="Grimwood J."/>
            <person name="Kramer R."/>
            <person name="Lindquist E."/>
            <person name="Lucas S."/>
            <person name="Salamov A."/>
            <person name="McFadden G.I."/>
            <person name="Lane C.E."/>
            <person name="Keeling P.J."/>
            <person name="Gray M.W."/>
            <person name="Grigoriev I.V."/>
            <person name="Archibald J.M."/>
        </authorList>
    </citation>
    <scope>NUCLEOTIDE SEQUENCE</scope>
    <source>
        <strain evidence="4 6">CCMP2712</strain>
    </source>
</reference>
<keyword evidence="2" id="KW-1133">Transmembrane helix</keyword>
<feature type="chain" id="PRO_5008769898" evidence="3">
    <location>
        <begin position="23"/>
        <end position="904"/>
    </location>
</feature>
<dbReference type="KEGG" id="gtt:GUITHDRAFT_166411"/>
<keyword evidence="3" id="KW-0732">Signal</keyword>
<sequence length="904" mass="99114">MKSHSVWQIPWILLLLLRCSCSEENETIQHFSVTQVWFQRDCLQSGCWNVLLSHETSEDESEKRIFFLPRSSNPGLYEASDPKMEKEANSFPCRPKFGKRSLRGLCCLDTLGQKFWMTSEIASGTDNAENIDCTASKIRSERERYSSPNDKGRIIGLDVSRLRYPKPDRLAFQLDSKELKMNAALSHQEHGGEHSLETYIGMATFHTRDPFTYAGIVKKSFSLSQTGILPVQRGTSLRTSYVDFVSVVLNQIDLNSGASKLDYIQVLVVLSSSYMSNGDIIPLNSIFVGKGKNISTVNLTSACSSQANNSIWDDQNLRDKFSNLDSTCAPILNLCQLKLHQSGGNFISIGIPLGENFFTSDDIAKLQDIFMEFTVTAQDLSGNTVSTDLQVMIPLIENGYVSWCSEAKADIVIGSTDQIDNLQNGKLIVLENILFQANQSSSRELVVTNFSAASPESALVTLVLQGQDSFFNLQGAANNVLELVDVISLHFPDSSVIYEEIMSLLMSGQALTIDKSGLHPTMTPTSALLDLCNTVANSGCFLRYDMQDMNVIKQSPGISGGCVDTTIMELNGTAQSMEQNSFFQTVFGTSEYSRNLGIQYATIVQGKYLLNGRYNRAWWFNPANCYNQTVTWYPSKVAMISLISLYSPTTSQRRVAFDVQLSTGKNSFGLALPVNPAEQAARALGFLKNGAIVYNFRLGLSLEESSMELVKLKQSFQSRLSVGLSELGAVQEVRILAFHRSGSMTSSQSSASAPTVTAAFFKALIIFVGQEATFNESTLVAILPDVHLISCSVSTGISRTLDPRLDPPANTSDASSYANGSATGGTWSTVSSRVPTSVYGYIILSCGVVGVACISAFSIRRYRARAQQDAKLDEGPKVSAVAELVYIVNMKDVEELADVERGHA</sequence>
<dbReference type="HOGENOM" id="CLU_320920_0_0_1"/>
<keyword evidence="6" id="KW-1185">Reference proteome</keyword>
<evidence type="ECO:0000256" key="3">
    <source>
        <dbReference type="SAM" id="SignalP"/>
    </source>
</evidence>
<protein>
    <submittedName>
        <fullName evidence="4 5">Uncharacterized protein</fullName>
    </submittedName>
</protein>
<reference evidence="6" key="2">
    <citation type="submission" date="2012-11" db="EMBL/GenBank/DDBJ databases">
        <authorList>
            <person name="Kuo A."/>
            <person name="Curtis B.A."/>
            <person name="Tanifuji G."/>
            <person name="Burki F."/>
            <person name="Gruber A."/>
            <person name="Irimia M."/>
            <person name="Maruyama S."/>
            <person name="Arias M.C."/>
            <person name="Ball S.G."/>
            <person name="Gile G.H."/>
            <person name="Hirakawa Y."/>
            <person name="Hopkins J.F."/>
            <person name="Rensing S.A."/>
            <person name="Schmutz J."/>
            <person name="Symeonidi A."/>
            <person name="Elias M."/>
            <person name="Eveleigh R.J."/>
            <person name="Herman E.K."/>
            <person name="Klute M.J."/>
            <person name="Nakayama T."/>
            <person name="Obornik M."/>
            <person name="Reyes-Prieto A."/>
            <person name="Armbrust E.V."/>
            <person name="Aves S.J."/>
            <person name="Beiko R.G."/>
            <person name="Coutinho P."/>
            <person name="Dacks J.B."/>
            <person name="Durnford D.G."/>
            <person name="Fast N.M."/>
            <person name="Green B.R."/>
            <person name="Grisdale C."/>
            <person name="Hempe F."/>
            <person name="Henrissat B."/>
            <person name="Hoppner M.P."/>
            <person name="Ishida K.-I."/>
            <person name="Kim E."/>
            <person name="Koreny L."/>
            <person name="Kroth P.G."/>
            <person name="Liu Y."/>
            <person name="Malik S.-B."/>
            <person name="Maier U.G."/>
            <person name="McRose D."/>
            <person name="Mock T."/>
            <person name="Neilson J.A."/>
            <person name="Onodera N.T."/>
            <person name="Poole A.M."/>
            <person name="Pritham E.J."/>
            <person name="Richards T.A."/>
            <person name="Rocap G."/>
            <person name="Roy S.W."/>
            <person name="Sarai C."/>
            <person name="Schaack S."/>
            <person name="Shirato S."/>
            <person name="Slamovits C.H."/>
            <person name="Spencer D.F."/>
            <person name="Suzuki S."/>
            <person name="Worden A.Z."/>
            <person name="Zauner S."/>
            <person name="Barry K."/>
            <person name="Bell C."/>
            <person name="Bharti A.K."/>
            <person name="Crow J.A."/>
            <person name="Grimwood J."/>
            <person name="Kramer R."/>
            <person name="Lindquist E."/>
            <person name="Lucas S."/>
            <person name="Salamov A."/>
            <person name="McFadden G.I."/>
            <person name="Lane C.E."/>
            <person name="Keeling P.J."/>
            <person name="Gray M.W."/>
            <person name="Grigoriev I.V."/>
            <person name="Archibald J.M."/>
        </authorList>
    </citation>
    <scope>NUCLEOTIDE SEQUENCE</scope>
    <source>
        <strain evidence="6">CCMP2712</strain>
    </source>
</reference>
<name>L1ICG4_GUITC</name>
<keyword evidence="2" id="KW-0812">Transmembrane</keyword>
<evidence type="ECO:0000313" key="4">
    <source>
        <dbReference type="EMBL" id="EKX33619.1"/>
    </source>
</evidence>
<evidence type="ECO:0000256" key="2">
    <source>
        <dbReference type="SAM" id="Phobius"/>
    </source>
</evidence>
<dbReference type="RefSeq" id="XP_005820599.1">
    <property type="nucleotide sequence ID" value="XM_005820542.1"/>
</dbReference>
<evidence type="ECO:0000313" key="6">
    <source>
        <dbReference type="Proteomes" id="UP000011087"/>
    </source>
</evidence>
<feature type="region of interest" description="Disordered" evidence="1">
    <location>
        <begin position="802"/>
        <end position="827"/>
    </location>
</feature>
<feature type="transmembrane region" description="Helical" evidence="2">
    <location>
        <begin position="838"/>
        <end position="859"/>
    </location>
</feature>
<dbReference type="AlphaFoldDB" id="L1ICG4"/>
<dbReference type="OrthoDB" id="10669765at2759"/>
<dbReference type="Proteomes" id="UP000011087">
    <property type="component" value="Unassembled WGS sequence"/>
</dbReference>
<keyword evidence="2" id="KW-0472">Membrane</keyword>